<organism evidence="2 3">
    <name type="scientific">Candidatus Daviesbacteria bacterium RIFCSPHIGHO2_02_FULL_43_12</name>
    <dbReference type="NCBI Taxonomy" id="1797776"/>
    <lineage>
        <taxon>Bacteria</taxon>
        <taxon>Candidatus Daviesiibacteriota</taxon>
    </lineage>
</organism>
<sequence>MKSLHTLSFVLVIVGALNWGLVGLFDFDLVKTLLGSWPTAVRAVYVLVGAAAVYKLVGCQQCKGMMK</sequence>
<dbReference type="PANTHER" id="PTHR37304:SF1">
    <property type="entry name" value="MEMBRANE PROTEIN"/>
    <property type="match status" value="1"/>
</dbReference>
<protein>
    <recommendedName>
        <fullName evidence="4">DUF378 domain-containing protein</fullName>
    </recommendedName>
</protein>
<comment type="caution">
    <text evidence="2">The sequence shown here is derived from an EMBL/GenBank/DDBJ whole genome shotgun (WGS) entry which is preliminary data.</text>
</comment>
<reference evidence="2 3" key="1">
    <citation type="journal article" date="2016" name="Nat. Commun.">
        <title>Thousands of microbial genomes shed light on interconnected biogeochemical processes in an aquifer system.</title>
        <authorList>
            <person name="Anantharaman K."/>
            <person name="Brown C.T."/>
            <person name="Hug L.A."/>
            <person name="Sharon I."/>
            <person name="Castelle C.J."/>
            <person name="Probst A.J."/>
            <person name="Thomas B.C."/>
            <person name="Singh A."/>
            <person name="Wilkins M.J."/>
            <person name="Karaoz U."/>
            <person name="Brodie E.L."/>
            <person name="Williams K.H."/>
            <person name="Hubbard S.S."/>
            <person name="Banfield J.F."/>
        </authorList>
    </citation>
    <scope>NUCLEOTIDE SEQUENCE [LARGE SCALE GENOMIC DNA]</scope>
</reference>
<name>A0A1F5KJV9_9BACT</name>
<dbReference type="AlphaFoldDB" id="A0A1F5KJV9"/>
<evidence type="ECO:0000313" key="2">
    <source>
        <dbReference type="EMBL" id="OGE41090.1"/>
    </source>
</evidence>
<dbReference type="InterPro" id="IPR007211">
    <property type="entry name" value="DUF378"/>
</dbReference>
<accession>A0A1F5KJV9</accession>
<feature type="transmembrane region" description="Helical" evidence="1">
    <location>
        <begin position="7"/>
        <end position="25"/>
    </location>
</feature>
<dbReference type="Pfam" id="PF04070">
    <property type="entry name" value="DUF378"/>
    <property type="match status" value="1"/>
</dbReference>
<dbReference type="PANTHER" id="PTHR37304">
    <property type="entry name" value="MEMBRANE PROTEIN-RELATED"/>
    <property type="match status" value="1"/>
</dbReference>
<dbReference type="EMBL" id="MFDD01000002">
    <property type="protein sequence ID" value="OGE41090.1"/>
    <property type="molecule type" value="Genomic_DNA"/>
</dbReference>
<keyword evidence="1" id="KW-0472">Membrane</keyword>
<feature type="transmembrane region" description="Helical" evidence="1">
    <location>
        <begin position="37"/>
        <end position="57"/>
    </location>
</feature>
<evidence type="ECO:0000256" key="1">
    <source>
        <dbReference type="SAM" id="Phobius"/>
    </source>
</evidence>
<dbReference type="Proteomes" id="UP000177328">
    <property type="component" value="Unassembled WGS sequence"/>
</dbReference>
<proteinExistence type="predicted"/>
<evidence type="ECO:0008006" key="4">
    <source>
        <dbReference type="Google" id="ProtNLM"/>
    </source>
</evidence>
<keyword evidence="1" id="KW-0812">Transmembrane</keyword>
<keyword evidence="1" id="KW-1133">Transmembrane helix</keyword>
<gene>
    <name evidence="2" type="ORF">A3D25_00945</name>
</gene>
<evidence type="ECO:0000313" key="3">
    <source>
        <dbReference type="Proteomes" id="UP000177328"/>
    </source>
</evidence>